<dbReference type="GO" id="GO:0006793">
    <property type="term" value="P:phosphorus metabolic process"/>
    <property type="evidence" value="ECO:0007669"/>
    <property type="project" value="UniProtKB-ARBA"/>
</dbReference>
<dbReference type="OrthoDB" id="9762009at2"/>
<feature type="transmembrane region" description="Helical" evidence="1">
    <location>
        <begin position="457"/>
        <end position="481"/>
    </location>
</feature>
<sequence length="492" mass="53312">MGPVVSEARHALGSRNPGTPLDALASNSFCRVADAQQFDGNAVRLLCDGGENYPAWLAAIARARHNVNLENYLFWDDEIGRAFSDALADAARRGVACRVIYDWLGCVGKTSGRFWRKMRAAGVEVRCYNPPRIDNPLMWVSRDHRKVLCVDNQLAFTGGLCIGSNWIGHPDRGIPAWRDTAMEIRGPAAAHLSQAFADSWLSAGSALPANELTPPEETAAQGDVRLWVVAGHPDSMGLYRLEQLVAEIVERSLWLADAYFVATTAYVRALTTAAQAGVDVRLLVPSSGDVPLVGAISRSAYRPLLEGGVRIFEWNGPMMHAKTAVADGCWSRVGSSNSNFASWITNRELDITVHDRSLAADMEALYLRDLDNTTEVVLRHGRPRPTPQPGSHEARYLGKRAGTASRLLAGVIGFGGTVGATLARHRVLGASEVRNIAFAGIGLLLFAAAALTRPWLIAYPLGAIAVWVATSLLVGACRLHFEKPPNDKPEHK</sequence>
<dbReference type="CDD" id="cd09110">
    <property type="entry name" value="PLDc_CLS_1"/>
    <property type="match status" value="1"/>
</dbReference>
<dbReference type="CDD" id="cd09159">
    <property type="entry name" value="PLDc_ybhO_like_2"/>
    <property type="match status" value="1"/>
</dbReference>
<dbReference type="InterPro" id="IPR025202">
    <property type="entry name" value="PLD-like_dom"/>
</dbReference>
<organism evidence="3 4">
    <name type="scientific">Telmatospirillum siberiense</name>
    <dbReference type="NCBI Taxonomy" id="382514"/>
    <lineage>
        <taxon>Bacteria</taxon>
        <taxon>Pseudomonadati</taxon>
        <taxon>Pseudomonadota</taxon>
        <taxon>Alphaproteobacteria</taxon>
        <taxon>Rhodospirillales</taxon>
        <taxon>Rhodospirillaceae</taxon>
        <taxon>Telmatospirillum</taxon>
    </lineage>
</organism>
<dbReference type="Gene3D" id="3.30.870.10">
    <property type="entry name" value="Endonuclease Chain A"/>
    <property type="match status" value="2"/>
</dbReference>
<proteinExistence type="predicted"/>
<dbReference type="AlphaFoldDB" id="A0A2N3PRL1"/>
<feature type="domain" description="Phospholipase D-like" evidence="2">
    <location>
        <begin position="58"/>
        <end position="160"/>
    </location>
</feature>
<evidence type="ECO:0000313" key="3">
    <source>
        <dbReference type="EMBL" id="PKU23024.1"/>
    </source>
</evidence>
<protein>
    <submittedName>
        <fullName evidence="3">Cardiolipin synthase B</fullName>
    </submittedName>
</protein>
<dbReference type="EMBL" id="PIUM01000024">
    <property type="protein sequence ID" value="PKU23024.1"/>
    <property type="molecule type" value="Genomic_DNA"/>
</dbReference>
<evidence type="ECO:0000313" key="4">
    <source>
        <dbReference type="Proteomes" id="UP000233293"/>
    </source>
</evidence>
<evidence type="ECO:0000256" key="1">
    <source>
        <dbReference type="SAM" id="Phobius"/>
    </source>
</evidence>
<keyword evidence="1" id="KW-0812">Transmembrane</keyword>
<feature type="transmembrane region" description="Helical" evidence="1">
    <location>
        <begin position="435"/>
        <end position="451"/>
    </location>
</feature>
<reference evidence="4" key="1">
    <citation type="submission" date="2017-12" db="EMBL/GenBank/DDBJ databases">
        <title>Draft genome sequence of Telmatospirillum siberiense 26-4b1T, an acidotolerant peatland alphaproteobacterium potentially involved in sulfur cycling.</title>
        <authorList>
            <person name="Hausmann B."/>
            <person name="Pjevac P."/>
            <person name="Schreck K."/>
            <person name="Herbold C.W."/>
            <person name="Daims H."/>
            <person name="Wagner M."/>
            <person name="Pester M."/>
            <person name="Loy A."/>
        </authorList>
    </citation>
    <scope>NUCLEOTIDE SEQUENCE [LARGE SCALE GENOMIC DNA]</scope>
    <source>
        <strain evidence="4">26-4b1</strain>
    </source>
</reference>
<feature type="domain" description="Phospholipase D-like" evidence="2">
    <location>
        <begin position="251"/>
        <end position="365"/>
    </location>
</feature>
<evidence type="ECO:0000259" key="2">
    <source>
        <dbReference type="Pfam" id="PF13091"/>
    </source>
</evidence>
<feature type="transmembrane region" description="Helical" evidence="1">
    <location>
        <begin position="404"/>
        <end position="423"/>
    </location>
</feature>
<name>A0A2N3PRL1_9PROT</name>
<dbReference type="Proteomes" id="UP000233293">
    <property type="component" value="Unassembled WGS sequence"/>
</dbReference>
<keyword evidence="1" id="KW-1133">Transmembrane helix</keyword>
<dbReference type="PANTHER" id="PTHR21248:SF22">
    <property type="entry name" value="PHOSPHOLIPASE D"/>
    <property type="match status" value="1"/>
</dbReference>
<keyword evidence="4" id="KW-1185">Reference proteome</keyword>
<dbReference type="Pfam" id="PF13091">
    <property type="entry name" value="PLDc_2"/>
    <property type="match status" value="2"/>
</dbReference>
<comment type="caution">
    <text evidence="3">The sequence shown here is derived from an EMBL/GenBank/DDBJ whole genome shotgun (WGS) entry which is preliminary data.</text>
</comment>
<dbReference type="PANTHER" id="PTHR21248">
    <property type="entry name" value="CARDIOLIPIN SYNTHASE"/>
    <property type="match status" value="1"/>
</dbReference>
<gene>
    <name evidence="3" type="ORF">CWS72_18475</name>
</gene>
<keyword evidence="1" id="KW-0472">Membrane</keyword>
<accession>A0A2N3PRL1</accession>
<dbReference type="SUPFAM" id="SSF56024">
    <property type="entry name" value="Phospholipase D/nuclease"/>
    <property type="match status" value="2"/>
</dbReference>